<dbReference type="SUPFAM" id="SSF52833">
    <property type="entry name" value="Thioredoxin-like"/>
    <property type="match status" value="1"/>
</dbReference>
<dbReference type="InterPro" id="IPR000889">
    <property type="entry name" value="Glutathione_peroxidase"/>
</dbReference>
<feature type="chain" id="PRO_5030589421" description="Glutathione peroxidase" evidence="5">
    <location>
        <begin position="26"/>
        <end position="235"/>
    </location>
</feature>
<dbReference type="InterPro" id="IPR003582">
    <property type="entry name" value="ShKT_dom"/>
</dbReference>
<evidence type="ECO:0000256" key="4">
    <source>
        <dbReference type="RuleBase" id="RU000499"/>
    </source>
</evidence>
<dbReference type="Pfam" id="PF00255">
    <property type="entry name" value="GSHPx"/>
    <property type="match status" value="1"/>
</dbReference>
<organism evidence="7">
    <name type="scientific">Chaetoceros debilis</name>
    <dbReference type="NCBI Taxonomy" id="122233"/>
    <lineage>
        <taxon>Eukaryota</taxon>
        <taxon>Sar</taxon>
        <taxon>Stramenopiles</taxon>
        <taxon>Ochrophyta</taxon>
        <taxon>Bacillariophyta</taxon>
        <taxon>Coscinodiscophyceae</taxon>
        <taxon>Chaetocerotophycidae</taxon>
        <taxon>Chaetocerotales</taxon>
        <taxon>Chaetocerotaceae</taxon>
        <taxon>Chaetoceros</taxon>
    </lineage>
</organism>
<reference evidence="7" key="1">
    <citation type="submission" date="2021-01" db="EMBL/GenBank/DDBJ databases">
        <authorList>
            <person name="Corre E."/>
            <person name="Pelletier E."/>
            <person name="Niang G."/>
            <person name="Scheremetjew M."/>
            <person name="Finn R."/>
            <person name="Kale V."/>
            <person name="Holt S."/>
            <person name="Cochrane G."/>
            <person name="Meng A."/>
            <person name="Brown T."/>
            <person name="Cohen L."/>
        </authorList>
    </citation>
    <scope>NUCLEOTIDE SEQUENCE</scope>
    <source>
        <strain evidence="7">MM31A-1</strain>
    </source>
</reference>
<dbReference type="Pfam" id="PF01549">
    <property type="entry name" value="ShK"/>
    <property type="match status" value="1"/>
</dbReference>
<evidence type="ECO:0000259" key="6">
    <source>
        <dbReference type="Pfam" id="PF01549"/>
    </source>
</evidence>
<evidence type="ECO:0000256" key="1">
    <source>
        <dbReference type="ARBA" id="ARBA00006926"/>
    </source>
</evidence>
<accession>A0A7S3V5C0</accession>
<dbReference type="PRINTS" id="PR01011">
    <property type="entry name" value="GLUTPROXDASE"/>
</dbReference>
<gene>
    <name evidence="7" type="ORF">CDEB00056_LOCUS2449</name>
</gene>
<sequence length="235" mass="26441">MMMKQNMLLRAILLVSLALLASVSAQKKDTDKRCREWAEMGECDNNPGYMRSGCQASCEYVDKKKGVENDSDIAGVRSFFELSANDIDGGKFEFNHLYGKVTVVVNVASYCGYTENHYRGLNDLWDAFRGTGDLEIMAFPSNQFGAQEPDSCAQIKRFALEQKKVDFRMMYKIDVNGPDAHPAYKYLKAQAGPMQIGWNFATYFVISPEGQVRSYSGVEPMELKDLISGIIEKEL</sequence>
<dbReference type="CDD" id="cd00340">
    <property type="entry name" value="GSH_Peroxidase"/>
    <property type="match status" value="1"/>
</dbReference>
<proteinExistence type="inferred from homology"/>
<dbReference type="PROSITE" id="PS51355">
    <property type="entry name" value="GLUTATHIONE_PEROXID_3"/>
    <property type="match status" value="1"/>
</dbReference>
<evidence type="ECO:0000256" key="3">
    <source>
        <dbReference type="ARBA" id="ARBA00023002"/>
    </source>
</evidence>
<evidence type="ECO:0000313" key="7">
    <source>
        <dbReference type="EMBL" id="CAE0457608.1"/>
    </source>
</evidence>
<feature type="signal peptide" evidence="5">
    <location>
        <begin position="1"/>
        <end position="25"/>
    </location>
</feature>
<dbReference type="GO" id="GO:0004601">
    <property type="term" value="F:peroxidase activity"/>
    <property type="evidence" value="ECO:0007669"/>
    <property type="project" value="UniProtKB-KW"/>
</dbReference>
<dbReference type="Gene3D" id="3.40.30.10">
    <property type="entry name" value="Glutaredoxin"/>
    <property type="match status" value="1"/>
</dbReference>
<feature type="domain" description="ShKT" evidence="6">
    <location>
        <begin position="29"/>
        <end position="59"/>
    </location>
</feature>
<keyword evidence="5" id="KW-0732">Signal</keyword>
<dbReference type="AlphaFoldDB" id="A0A7S3V5C0"/>
<keyword evidence="3 4" id="KW-0560">Oxidoreductase</keyword>
<dbReference type="EMBL" id="HBIO01003558">
    <property type="protein sequence ID" value="CAE0457608.1"/>
    <property type="molecule type" value="Transcribed_RNA"/>
</dbReference>
<evidence type="ECO:0000256" key="5">
    <source>
        <dbReference type="SAM" id="SignalP"/>
    </source>
</evidence>
<comment type="similarity">
    <text evidence="1 4">Belongs to the glutathione peroxidase family.</text>
</comment>
<evidence type="ECO:0000256" key="2">
    <source>
        <dbReference type="ARBA" id="ARBA00022559"/>
    </source>
</evidence>
<dbReference type="GO" id="GO:0006979">
    <property type="term" value="P:response to oxidative stress"/>
    <property type="evidence" value="ECO:0007669"/>
    <property type="project" value="InterPro"/>
</dbReference>
<keyword evidence="2 4" id="KW-0575">Peroxidase</keyword>
<dbReference type="PANTHER" id="PTHR11592:SF132">
    <property type="entry name" value="GLUTATHIONE PEROXIDASE 7, CHLOROPLASTIC-RELATED"/>
    <property type="match status" value="1"/>
</dbReference>
<dbReference type="InterPro" id="IPR036249">
    <property type="entry name" value="Thioredoxin-like_sf"/>
</dbReference>
<dbReference type="PANTHER" id="PTHR11592">
    <property type="entry name" value="GLUTATHIONE PEROXIDASE"/>
    <property type="match status" value="1"/>
</dbReference>
<name>A0A7S3V5C0_9STRA</name>
<protein>
    <recommendedName>
        <fullName evidence="4">Glutathione peroxidase</fullName>
    </recommendedName>
</protein>